<accession>A0A0F9AFZ3</accession>
<protein>
    <submittedName>
        <fullName evidence="1">Uncharacterized protein</fullName>
    </submittedName>
</protein>
<reference evidence="1" key="1">
    <citation type="journal article" date="2015" name="Nature">
        <title>Complex archaea that bridge the gap between prokaryotes and eukaryotes.</title>
        <authorList>
            <person name="Spang A."/>
            <person name="Saw J.H."/>
            <person name="Jorgensen S.L."/>
            <person name="Zaremba-Niedzwiedzka K."/>
            <person name="Martijn J."/>
            <person name="Lind A.E."/>
            <person name="van Eijk R."/>
            <person name="Schleper C."/>
            <person name="Guy L."/>
            <person name="Ettema T.J."/>
        </authorList>
    </citation>
    <scope>NUCLEOTIDE SEQUENCE</scope>
</reference>
<comment type="caution">
    <text evidence="1">The sequence shown here is derived from an EMBL/GenBank/DDBJ whole genome shotgun (WGS) entry which is preliminary data.</text>
</comment>
<feature type="non-terminal residue" evidence="1">
    <location>
        <position position="54"/>
    </location>
</feature>
<name>A0A0F9AFZ3_9ZZZZ</name>
<sequence>MVFLANDKTTKVLEPGEEAFNLPTLSVSPQGSAILGLGLSSITLMRCDHLNATF</sequence>
<organism evidence="1">
    <name type="scientific">marine sediment metagenome</name>
    <dbReference type="NCBI Taxonomy" id="412755"/>
    <lineage>
        <taxon>unclassified sequences</taxon>
        <taxon>metagenomes</taxon>
        <taxon>ecological metagenomes</taxon>
    </lineage>
</organism>
<evidence type="ECO:0000313" key="1">
    <source>
        <dbReference type="EMBL" id="KKK77414.1"/>
    </source>
</evidence>
<dbReference type="AlphaFoldDB" id="A0A0F9AFZ3"/>
<gene>
    <name evidence="1" type="ORF">LCGC14_2853840</name>
</gene>
<proteinExistence type="predicted"/>
<dbReference type="EMBL" id="LAZR01054967">
    <property type="protein sequence ID" value="KKK77414.1"/>
    <property type="molecule type" value="Genomic_DNA"/>
</dbReference>